<evidence type="ECO:0000256" key="6">
    <source>
        <dbReference type="SAM" id="MobiDB-lite"/>
    </source>
</evidence>
<dbReference type="GO" id="GO:0005524">
    <property type="term" value="F:ATP binding"/>
    <property type="evidence" value="ECO:0007669"/>
    <property type="project" value="UniProtKB-KW"/>
</dbReference>
<dbReference type="HOGENOM" id="CLU_004553_2_0_1"/>
<dbReference type="EMBL" id="KB822718">
    <property type="protein sequence ID" value="ETN42844.1"/>
    <property type="molecule type" value="Genomic_DNA"/>
</dbReference>
<dbReference type="GO" id="GO:0070145">
    <property type="term" value="P:mitochondrial asparaginyl-tRNA aminoacylation"/>
    <property type="evidence" value="ECO:0007669"/>
    <property type="project" value="EnsemblFungi"/>
</dbReference>
<dbReference type="InterPro" id="IPR004364">
    <property type="entry name" value="Aa-tRNA-synt_II"/>
</dbReference>
<evidence type="ECO:0000313" key="9">
    <source>
        <dbReference type="Proteomes" id="UP000030752"/>
    </source>
</evidence>
<dbReference type="PANTHER" id="PTHR22594">
    <property type="entry name" value="ASPARTYL/LYSYL-TRNA SYNTHETASE"/>
    <property type="match status" value="1"/>
</dbReference>
<name>W2S4F6_CYPE1</name>
<dbReference type="Pfam" id="PF00152">
    <property type="entry name" value="tRNA-synt_2"/>
    <property type="match status" value="1"/>
</dbReference>
<accession>W2S4F6</accession>
<evidence type="ECO:0000313" key="8">
    <source>
        <dbReference type="EMBL" id="ETN42844.1"/>
    </source>
</evidence>
<dbReference type="eggNOG" id="KOG0554">
    <property type="taxonomic scope" value="Eukaryota"/>
</dbReference>
<dbReference type="Proteomes" id="UP000030752">
    <property type="component" value="Unassembled WGS sequence"/>
</dbReference>
<gene>
    <name evidence="8" type="ORF">HMPREF1541_02002</name>
</gene>
<keyword evidence="1" id="KW-0436">Ligase</keyword>
<sequence>MRLRISQTAQRTSLSKRSSGLTRRRGTQTSVLHQRKYAKEKHSIQPGSYIDFVGRWQPSPSKGQSHELQVENVLYQGNSNAEENPIQPKDTSYDFLRTIPHLRMRTSWQNLILRTRSHLTRAVSDYFEDVCSDPAVQVHPPLITSSDCEGAGEVFTVVPQNGSIPPLKRTGAPGVRPEIQHFFGEPKYLTVSSQLHLEAFSAELGNVWALSPTFRAEQSDTVRHLAEFYMLEAEFRGTIALSAVIDHAEALIRYLAERLANSRIGSEHMNSYAGAHTSRQNPESRWARLIAGPWPRITYRDAIIELCDAQAKGHDFAIRPGWDAGLALEHERFLVANVFDNQPVIVTNYPEEQKPFYMSRGMDMLPGDVVDVAKGSTERVETAACFDILLPDGYAEVCGGSLREHNLEKLLQKMRLRGMLDQTNHSGEAGQYPGLLEGESLGPMKWYADLRRFGSSPHGGFGIGWDRLLAYLCCVANVRDVVAFPRAWGRADC</sequence>
<evidence type="ECO:0000256" key="1">
    <source>
        <dbReference type="ARBA" id="ARBA00022598"/>
    </source>
</evidence>
<keyword evidence="2" id="KW-0547">Nucleotide-binding</keyword>
<evidence type="ECO:0000259" key="7">
    <source>
        <dbReference type="PROSITE" id="PS50862"/>
    </source>
</evidence>
<dbReference type="RefSeq" id="XP_008714580.1">
    <property type="nucleotide sequence ID" value="XM_008716358.1"/>
</dbReference>
<dbReference type="OrthoDB" id="43906at2759"/>
<dbReference type="InterPro" id="IPR002312">
    <property type="entry name" value="Asp/Asn-tRNA-synth_IIb"/>
</dbReference>
<evidence type="ECO:0000256" key="4">
    <source>
        <dbReference type="ARBA" id="ARBA00022917"/>
    </source>
</evidence>
<dbReference type="InterPro" id="IPR045864">
    <property type="entry name" value="aa-tRNA-synth_II/BPL/LPL"/>
</dbReference>
<dbReference type="InterPro" id="IPR006195">
    <property type="entry name" value="aa-tRNA-synth_II"/>
</dbReference>
<keyword evidence="4" id="KW-0648">Protein biosynthesis</keyword>
<keyword evidence="9" id="KW-1185">Reference proteome</keyword>
<evidence type="ECO:0000256" key="3">
    <source>
        <dbReference type="ARBA" id="ARBA00022840"/>
    </source>
</evidence>
<evidence type="ECO:0000256" key="5">
    <source>
        <dbReference type="ARBA" id="ARBA00023146"/>
    </source>
</evidence>
<dbReference type="Gene3D" id="3.30.930.10">
    <property type="entry name" value="Bira Bifunctional Protein, Domain 2"/>
    <property type="match status" value="1"/>
</dbReference>
<feature type="region of interest" description="Disordered" evidence="6">
    <location>
        <begin position="1"/>
        <end position="31"/>
    </location>
</feature>
<reference evidence="8 9" key="1">
    <citation type="submission" date="2013-03" db="EMBL/GenBank/DDBJ databases">
        <title>The Genome Sequence of Phialophora europaea CBS 101466.</title>
        <authorList>
            <consortium name="The Broad Institute Genomics Platform"/>
            <person name="Cuomo C."/>
            <person name="de Hoog S."/>
            <person name="Gorbushina A."/>
            <person name="Walker B."/>
            <person name="Young S.K."/>
            <person name="Zeng Q."/>
            <person name="Gargeya S."/>
            <person name="Fitzgerald M."/>
            <person name="Haas B."/>
            <person name="Abouelleil A."/>
            <person name="Allen A.W."/>
            <person name="Alvarado L."/>
            <person name="Arachchi H.M."/>
            <person name="Berlin A.M."/>
            <person name="Chapman S.B."/>
            <person name="Gainer-Dewar J."/>
            <person name="Goldberg J."/>
            <person name="Griggs A."/>
            <person name="Gujja S."/>
            <person name="Hansen M."/>
            <person name="Howarth C."/>
            <person name="Imamovic A."/>
            <person name="Ireland A."/>
            <person name="Larimer J."/>
            <person name="McCowan C."/>
            <person name="Murphy C."/>
            <person name="Pearson M."/>
            <person name="Poon T.W."/>
            <person name="Priest M."/>
            <person name="Roberts A."/>
            <person name="Saif S."/>
            <person name="Shea T."/>
            <person name="Sisk P."/>
            <person name="Sykes S."/>
            <person name="Wortman J."/>
            <person name="Nusbaum C."/>
            <person name="Birren B."/>
        </authorList>
    </citation>
    <scope>NUCLEOTIDE SEQUENCE [LARGE SCALE GENOMIC DNA]</scope>
    <source>
        <strain evidence="8 9">CBS 101466</strain>
    </source>
</reference>
<dbReference type="GO" id="GO:0005739">
    <property type="term" value="C:mitochondrion"/>
    <property type="evidence" value="ECO:0007669"/>
    <property type="project" value="EnsemblFungi"/>
</dbReference>
<dbReference type="VEuPathDB" id="FungiDB:HMPREF1541_02002"/>
<dbReference type="SUPFAM" id="SSF55681">
    <property type="entry name" value="Class II aaRS and biotin synthetases"/>
    <property type="match status" value="1"/>
</dbReference>
<dbReference type="STRING" id="1220924.W2S4F6"/>
<dbReference type="PROSITE" id="PS50862">
    <property type="entry name" value="AA_TRNA_LIGASE_II"/>
    <property type="match status" value="1"/>
</dbReference>
<keyword evidence="3" id="KW-0067">ATP-binding</keyword>
<protein>
    <recommendedName>
        <fullName evidence="7">Aminoacyl-transfer RNA synthetases class-II family profile domain-containing protein</fullName>
    </recommendedName>
</protein>
<keyword evidence="5" id="KW-0030">Aminoacyl-tRNA synthetase</keyword>
<feature type="domain" description="Aminoacyl-transfer RNA synthetases class-II family profile" evidence="7">
    <location>
        <begin position="113"/>
        <end position="485"/>
    </location>
</feature>
<organism evidence="8 9">
    <name type="scientific">Cyphellophora europaea (strain CBS 101466)</name>
    <name type="common">Phialophora europaea</name>
    <dbReference type="NCBI Taxonomy" id="1220924"/>
    <lineage>
        <taxon>Eukaryota</taxon>
        <taxon>Fungi</taxon>
        <taxon>Dikarya</taxon>
        <taxon>Ascomycota</taxon>
        <taxon>Pezizomycotina</taxon>
        <taxon>Eurotiomycetes</taxon>
        <taxon>Chaetothyriomycetidae</taxon>
        <taxon>Chaetothyriales</taxon>
        <taxon>Cyphellophoraceae</taxon>
        <taxon>Cyphellophora</taxon>
    </lineage>
</organism>
<dbReference type="FunCoup" id="W2S4F6">
    <property type="interactions" value="484"/>
</dbReference>
<evidence type="ECO:0000256" key="2">
    <source>
        <dbReference type="ARBA" id="ARBA00022741"/>
    </source>
</evidence>
<dbReference type="GO" id="GO:0004816">
    <property type="term" value="F:asparagine-tRNA ligase activity"/>
    <property type="evidence" value="ECO:0007669"/>
    <property type="project" value="EnsemblFungi"/>
</dbReference>
<proteinExistence type="predicted"/>
<dbReference type="InParanoid" id="W2S4F6"/>
<dbReference type="GeneID" id="19969341"/>
<dbReference type="AlphaFoldDB" id="W2S4F6"/>
<dbReference type="PRINTS" id="PR01042">
    <property type="entry name" value="TRNASYNTHASP"/>
</dbReference>
<dbReference type="PANTHER" id="PTHR22594:SF34">
    <property type="entry name" value="ASPARAGINE--TRNA LIGASE, MITOCHONDRIAL-RELATED"/>
    <property type="match status" value="1"/>
</dbReference>